<proteinExistence type="predicted"/>
<organism evidence="3 4">
    <name type="scientific">Marchantia polymorpha subsp. ruderalis</name>
    <dbReference type="NCBI Taxonomy" id="1480154"/>
    <lineage>
        <taxon>Eukaryota</taxon>
        <taxon>Viridiplantae</taxon>
        <taxon>Streptophyta</taxon>
        <taxon>Embryophyta</taxon>
        <taxon>Marchantiophyta</taxon>
        <taxon>Marchantiopsida</taxon>
        <taxon>Marchantiidae</taxon>
        <taxon>Marchantiales</taxon>
        <taxon>Marchantiaceae</taxon>
        <taxon>Marchantia</taxon>
    </lineage>
</organism>
<dbReference type="SUPFAM" id="SSF56112">
    <property type="entry name" value="Protein kinase-like (PK-like)"/>
    <property type="match status" value="1"/>
</dbReference>
<name>A0AAF6AXR3_MARPO</name>
<evidence type="ECO:0000256" key="1">
    <source>
        <dbReference type="SAM" id="Phobius"/>
    </source>
</evidence>
<dbReference type="InterPro" id="IPR004119">
    <property type="entry name" value="EcKL"/>
</dbReference>
<evidence type="ECO:0000259" key="2">
    <source>
        <dbReference type="SMART" id="SM00587"/>
    </source>
</evidence>
<dbReference type="Proteomes" id="UP001162541">
    <property type="component" value="Chromosome 3"/>
</dbReference>
<dbReference type="AlphaFoldDB" id="A0AAF6AXR3"/>
<evidence type="ECO:0000313" key="3">
    <source>
        <dbReference type="EMBL" id="BBN04547.1"/>
    </source>
</evidence>
<dbReference type="Gene3D" id="3.90.1200.10">
    <property type="match status" value="1"/>
</dbReference>
<feature type="transmembrane region" description="Helical" evidence="1">
    <location>
        <begin position="12"/>
        <end position="30"/>
    </location>
</feature>
<dbReference type="Pfam" id="PF02958">
    <property type="entry name" value="EcKL"/>
    <property type="match status" value="1"/>
</dbReference>
<dbReference type="PANTHER" id="PTHR11012">
    <property type="entry name" value="PROTEIN KINASE-LIKE DOMAIN-CONTAINING"/>
    <property type="match status" value="1"/>
</dbReference>
<accession>A0AAF6AXR3</accession>
<feature type="domain" description="CHK kinase-like" evidence="2">
    <location>
        <begin position="163"/>
        <end position="369"/>
    </location>
</feature>
<dbReference type="PANTHER" id="PTHR11012:SF30">
    <property type="entry name" value="PROTEIN KINASE-LIKE DOMAIN-CONTAINING"/>
    <property type="match status" value="1"/>
</dbReference>
<keyword evidence="1" id="KW-0472">Membrane</keyword>
<dbReference type="InterPro" id="IPR011009">
    <property type="entry name" value="Kinase-like_dom_sf"/>
</dbReference>
<dbReference type="InterPro" id="IPR015897">
    <property type="entry name" value="CHK_kinase-like"/>
</dbReference>
<evidence type="ECO:0000313" key="4">
    <source>
        <dbReference type="Proteomes" id="UP001162541"/>
    </source>
</evidence>
<keyword evidence="1" id="KW-0812">Transmembrane</keyword>
<dbReference type="SMART" id="SM00587">
    <property type="entry name" value="CHK"/>
    <property type="match status" value="1"/>
</dbReference>
<protein>
    <recommendedName>
        <fullName evidence="2">CHK kinase-like domain-containing protein</fullName>
    </recommendedName>
</protein>
<gene>
    <name evidence="3" type="ORF">Mp_3g05590</name>
</gene>
<keyword evidence="1" id="KW-1133">Transmembrane helix</keyword>
<dbReference type="EMBL" id="AP019868">
    <property type="protein sequence ID" value="BBN04547.1"/>
    <property type="molecule type" value="Genomic_DNA"/>
</dbReference>
<reference evidence="4" key="1">
    <citation type="journal article" date="2020" name="Curr. Biol.">
        <title>Chromatin organization in early land plants reveals an ancestral association between H3K27me3, transposons, and constitutive heterochromatin.</title>
        <authorList>
            <person name="Montgomery S.A."/>
            <person name="Tanizawa Y."/>
            <person name="Galik B."/>
            <person name="Wang N."/>
            <person name="Ito T."/>
            <person name="Mochizuki T."/>
            <person name="Akimcheva S."/>
            <person name="Bowman J.L."/>
            <person name="Cognat V."/>
            <person name="Marechal-Drouard L."/>
            <person name="Ekker H."/>
            <person name="Hong S.F."/>
            <person name="Kohchi T."/>
            <person name="Lin S.S."/>
            <person name="Liu L.D."/>
            <person name="Nakamura Y."/>
            <person name="Valeeva L.R."/>
            <person name="Shakirov E.V."/>
            <person name="Shippen D.E."/>
            <person name="Wei W.L."/>
            <person name="Yagura M."/>
            <person name="Yamaoka S."/>
            <person name="Yamato K.T."/>
            <person name="Liu C."/>
            <person name="Berger F."/>
        </authorList>
    </citation>
    <scope>NUCLEOTIDE SEQUENCE [LARGE SCALE GENOMIC DNA]</scope>
    <source>
        <strain evidence="4">Tak-1</strain>
    </source>
</reference>
<sequence>MMNKRTTNTYRVLLFNWCVWIRTVIAFAYSKARAYLRSFFVRSEDPCNPGWIQSILRLKFTHLPPIAGIQKSARTLQGGGLVGLLYSIELRYGKRDSSAGYPHSLVVKQGKDDFQSRLSTVFDGSAREALFYESLVPKYDILSSCVPEVYYSRGSLVTGEYIVVMEDLQGEAVPTGHLLGNQCWGDVPVPMKLEMLTTSEVLSTTFAKMADIHAHFWRSKTLLQNDWLKGVAWCQGHEQLSWEVAMDNMRTKWDRVADHGAFTPLLKQTIQTLVEGTTWTRWQTLNNIASPDVPFTLTHGDFHANNILFMIENRQPRTIFVDWAQVGVGCPFTEIAQFMISNATVEFRRDNERHLFDEYYSRLIKLGVDSKLFPNDRCWERYKSGGIERWLQLLVLLVSANLPERPLMWFSNQVESFLRDHSSSVPECFRTVYLFPL</sequence>